<reference evidence="3 4" key="1">
    <citation type="submission" date="2018-08" db="EMBL/GenBank/DDBJ databases">
        <title>Aphanomyces genome sequencing and annotation.</title>
        <authorList>
            <person name="Minardi D."/>
            <person name="Oidtmann B."/>
            <person name="Van Der Giezen M."/>
            <person name="Studholme D.J."/>
        </authorList>
    </citation>
    <scope>NUCLEOTIDE SEQUENCE [LARGE SCALE GENOMIC DNA]</scope>
    <source>
        <strain evidence="2 3">Da</strain>
        <strain evidence="1 4">Sv</strain>
    </source>
</reference>
<evidence type="ECO:0008006" key="5">
    <source>
        <dbReference type="Google" id="ProtNLM"/>
    </source>
</evidence>
<proteinExistence type="predicted"/>
<evidence type="ECO:0000313" key="3">
    <source>
        <dbReference type="Proteomes" id="UP000285430"/>
    </source>
</evidence>
<organism evidence="2 3">
    <name type="scientific">Aphanomyces astaci</name>
    <name type="common">Crayfish plague agent</name>
    <dbReference type="NCBI Taxonomy" id="112090"/>
    <lineage>
        <taxon>Eukaryota</taxon>
        <taxon>Sar</taxon>
        <taxon>Stramenopiles</taxon>
        <taxon>Oomycota</taxon>
        <taxon>Saprolegniomycetes</taxon>
        <taxon>Saprolegniales</taxon>
        <taxon>Verrucalvaceae</taxon>
        <taxon>Aphanomyces</taxon>
    </lineage>
</organism>
<protein>
    <recommendedName>
        <fullName evidence="5">BED-type domain-containing protein</fullName>
    </recommendedName>
</protein>
<dbReference type="EMBL" id="QUTH01004628">
    <property type="protein sequence ID" value="RHZ12907.1"/>
    <property type="molecule type" value="Genomic_DNA"/>
</dbReference>
<sequence>MSTHQDRLRGKPLAMLYFTRTSPGSSVWVCKCGKHRTRNGSGYINLTSHIEREHPEFVHYDALDPATQQSVFASLTPKPVQAVHGWLTWITASLMPFSFCENDMARRFTTLGTISVMKWMHVSLDGKQDIRDAARVVCNRPRDLVALIGDNCSTNRAFTRLDGVPMIGCASHRFNLFIGDVLAEYEDLLVAVNAIMRKLTNIIPSAKLRRLTDLRPKQRN</sequence>
<dbReference type="Proteomes" id="UP000285712">
    <property type="component" value="Unassembled WGS sequence"/>
</dbReference>
<dbReference type="PANTHER" id="PTHR40866:SF1">
    <property type="entry name" value="BED-TYPE DOMAIN-CONTAINING PROTEIN"/>
    <property type="match status" value="1"/>
</dbReference>
<comment type="caution">
    <text evidence="2">The sequence shown here is derived from an EMBL/GenBank/DDBJ whole genome shotgun (WGS) entry which is preliminary data.</text>
</comment>
<evidence type="ECO:0000313" key="4">
    <source>
        <dbReference type="Proteomes" id="UP000285712"/>
    </source>
</evidence>
<dbReference type="PANTHER" id="PTHR40866">
    <property type="entry name" value="BED-TYPE DOMAIN-CONTAINING PROTEIN"/>
    <property type="match status" value="1"/>
</dbReference>
<dbReference type="Proteomes" id="UP000285430">
    <property type="component" value="Unassembled WGS sequence"/>
</dbReference>
<dbReference type="AlphaFoldDB" id="A0A3R6XV65"/>
<evidence type="ECO:0000313" key="1">
    <source>
        <dbReference type="EMBL" id="RHY87089.1"/>
    </source>
</evidence>
<evidence type="ECO:0000313" key="2">
    <source>
        <dbReference type="EMBL" id="RHZ12907.1"/>
    </source>
</evidence>
<dbReference type="EMBL" id="QUTG01004830">
    <property type="protein sequence ID" value="RHY87089.1"/>
    <property type="molecule type" value="Genomic_DNA"/>
</dbReference>
<name>A0A3R6XV65_APHAT</name>
<accession>A0A3R6XV65</accession>
<gene>
    <name evidence="1" type="ORF">DYB35_007523</name>
    <name evidence="2" type="ORF">DYB37_010078</name>
</gene>